<organism evidence="2 3">
    <name type="scientific">Candidatus Desulfolinea nitratireducens</name>
    <dbReference type="NCBI Taxonomy" id="2841698"/>
    <lineage>
        <taxon>Bacteria</taxon>
        <taxon>Bacillati</taxon>
        <taxon>Chloroflexota</taxon>
        <taxon>Anaerolineae</taxon>
        <taxon>Anaerolineales</taxon>
        <taxon>Anaerolineales incertae sedis</taxon>
        <taxon>Candidatus Desulfolinea</taxon>
    </lineage>
</organism>
<evidence type="ECO:0000313" key="3">
    <source>
        <dbReference type="Proteomes" id="UP000614469"/>
    </source>
</evidence>
<name>A0A8J6NJB7_9CHLR</name>
<dbReference type="Pfam" id="PF13798">
    <property type="entry name" value="PCYCGC"/>
    <property type="match status" value="1"/>
</dbReference>
<gene>
    <name evidence="2" type="ORF">H8E29_05970</name>
</gene>
<dbReference type="Proteomes" id="UP000614469">
    <property type="component" value="Unassembled WGS sequence"/>
</dbReference>
<protein>
    <recommendedName>
        <fullName evidence="4">Lipoprotein</fullName>
    </recommendedName>
</protein>
<evidence type="ECO:0000313" key="2">
    <source>
        <dbReference type="EMBL" id="MBC8334792.1"/>
    </source>
</evidence>
<proteinExistence type="predicted"/>
<sequence length="148" mass="16096">MNVSTRTLIYPLLILSLIFSGLLSACSTTEAAHSFPMASMNEMPAEVQSAPVTVQQAYQFAVANPDVLTKLPCYCGCGDVGHTSNYSCYVAEEESDGDLQFDNHALGCSICVDITQDAMRMLEDGKTVSEIRVYVDQTYAKFGPSNMQ</sequence>
<keyword evidence="1" id="KW-0732">Signal</keyword>
<reference evidence="2 3" key="1">
    <citation type="submission" date="2020-08" db="EMBL/GenBank/DDBJ databases">
        <title>Bridging the membrane lipid divide: bacteria of the FCB group superphylum have the potential to synthesize archaeal ether lipids.</title>
        <authorList>
            <person name="Villanueva L."/>
            <person name="Von Meijenfeldt F.A.B."/>
            <person name="Westbye A.B."/>
            <person name="Yadav S."/>
            <person name="Hopmans E.C."/>
            <person name="Dutilh B.E."/>
            <person name="Sinninghe Damste J.S."/>
        </authorList>
    </citation>
    <scope>NUCLEOTIDE SEQUENCE [LARGE SCALE GENOMIC DNA]</scope>
    <source>
        <strain evidence="2">NIOZ-UU36</strain>
    </source>
</reference>
<feature type="chain" id="PRO_5035177647" description="Lipoprotein" evidence="1">
    <location>
        <begin position="26"/>
        <end position="148"/>
    </location>
</feature>
<dbReference type="InterPro" id="IPR025673">
    <property type="entry name" value="PCYCGC"/>
</dbReference>
<comment type="caution">
    <text evidence="2">The sequence shown here is derived from an EMBL/GenBank/DDBJ whole genome shotgun (WGS) entry which is preliminary data.</text>
</comment>
<dbReference type="AlphaFoldDB" id="A0A8J6NJB7"/>
<evidence type="ECO:0000256" key="1">
    <source>
        <dbReference type="SAM" id="SignalP"/>
    </source>
</evidence>
<feature type="signal peptide" evidence="1">
    <location>
        <begin position="1"/>
        <end position="25"/>
    </location>
</feature>
<accession>A0A8J6NJB7</accession>
<evidence type="ECO:0008006" key="4">
    <source>
        <dbReference type="Google" id="ProtNLM"/>
    </source>
</evidence>
<dbReference type="EMBL" id="JACNJN010000080">
    <property type="protein sequence ID" value="MBC8334792.1"/>
    <property type="molecule type" value="Genomic_DNA"/>
</dbReference>
<dbReference type="PROSITE" id="PS51257">
    <property type="entry name" value="PROKAR_LIPOPROTEIN"/>
    <property type="match status" value="1"/>
</dbReference>